<dbReference type="EMBL" id="WBMS02000015">
    <property type="protein sequence ID" value="MWA02655.1"/>
    <property type="molecule type" value="Genomic_DNA"/>
</dbReference>
<dbReference type="InterPro" id="IPR024466">
    <property type="entry name" value="CHP02679_N"/>
</dbReference>
<sequence length="413" mass="43120">MTDADRLRRLLGGPDTAWLVRRVRQRLERGRPLTGTVTLAGAAPGQRRAVELLLGRRAGTGTSLSVSLTEIDRVLRDSGASPGGLAAAVEVLDGPVRDLARERAETAAAWEAAFGPLDEVVAARSELAGWRGRLDSSGLVRRLAAGPEEAAGLLRDLARVARGLPASGVPIGRFAAETCGDAHALDDGRPLATLAVSCARAIAGLPFRTDGGAESRREAWAAVGVHLDELSSTVLCLGLPGDGGTATGRMLAAMRGEPVSLTLRQLRRHPAPIPAGLVRVCENPVVLTAAADALGPACPPLVCCNGRPSAAVWRLLELLAGGGAEFAYHGDFDWGGVAIAAAVRDRVGSRPWRPWRYDAAAYREAASGTALTGRPSPTPWDPALAAAMTERGVRVEEEQVLSDLVGDLRAGSR</sequence>
<dbReference type="NCBIfam" id="TIGR02679">
    <property type="entry name" value="TIGR02679 family protein"/>
    <property type="match status" value="1"/>
</dbReference>
<dbReference type="InterPro" id="IPR013495">
    <property type="entry name" value="CHP02679"/>
</dbReference>
<name>A0A6I4MDQ0_9ACTN</name>
<accession>A0A6I4MDQ0</accession>
<dbReference type="InterPro" id="IPR024465">
    <property type="entry name" value="DUF2399"/>
</dbReference>
<proteinExistence type="predicted"/>
<comment type="caution">
    <text evidence="3">The sequence shown here is derived from an EMBL/GenBank/DDBJ whole genome shotgun (WGS) entry which is preliminary data.</text>
</comment>
<feature type="domain" description="DUF2399" evidence="1">
    <location>
        <begin position="260"/>
        <end position="408"/>
    </location>
</feature>
<dbReference type="AlphaFoldDB" id="A0A6I4MDQ0"/>
<reference evidence="3" key="1">
    <citation type="submission" date="2019-12" db="EMBL/GenBank/DDBJ databases">
        <title>Actinomadura physcomitrii sp. nov., a novel actinomycete isolated from moss [Physcomitrium sphaericum (Ludw) Fuernr].</title>
        <authorList>
            <person name="Zhuang X."/>
        </authorList>
    </citation>
    <scope>NUCLEOTIDE SEQUENCE [LARGE SCALE GENOMIC DNA]</scope>
    <source>
        <strain evidence="3">LD22</strain>
    </source>
</reference>
<feature type="domain" description="Conserved hypothetical protein CHP02679 N terminus" evidence="2">
    <location>
        <begin position="33"/>
        <end position="240"/>
    </location>
</feature>
<dbReference type="Pfam" id="PF09664">
    <property type="entry name" value="DUF2399"/>
    <property type="match status" value="1"/>
</dbReference>
<evidence type="ECO:0000259" key="2">
    <source>
        <dbReference type="Pfam" id="PF11796"/>
    </source>
</evidence>
<dbReference type="RefSeq" id="WP_151595131.1">
    <property type="nucleotide sequence ID" value="NZ_WBMS02000015.1"/>
</dbReference>
<organism evidence="3 4">
    <name type="scientific">Actinomadura physcomitrii</name>
    <dbReference type="NCBI Taxonomy" id="2650748"/>
    <lineage>
        <taxon>Bacteria</taxon>
        <taxon>Bacillati</taxon>
        <taxon>Actinomycetota</taxon>
        <taxon>Actinomycetes</taxon>
        <taxon>Streptosporangiales</taxon>
        <taxon>Thermomonosporaceae</taxon>
        <taxon>Actinomadura</taxon>
    </lineage>
</organism>
<evidence type="ECO:0000313" key="4">
    <source>
        <dbReference type="Proteomes" id="UP000462055"/>
    </source>
</evidence>
<evidence type="ECO:0000313" key="3">
    <source>
        <dbReference type="EMBL" id="MWA02655.1"/>
    </source>
</evidence>
<gene>
    <name evidence="3" type="ORF">F8568_020210</name>
</gene>
<keyword evidence="4" id="KW-1185">Reference proteome</keyword>
<dbReference type="Proteomes" id="UP000462055">
    <property type="component" value="Unassembled WGS sequence"/>
</dbReference>
<dbReference type="Pfam" id="PF11796">
    <property type="entry name" value="DUF3323"/>
    <property type="match status" value="1"/>
</dbReference>
<evidence type="ECO:0000259" key="1">
    <source>
        <dbReference type="Pfam" id="PF09664"/>
    </source>
</evidence>
<protein>
    <submittedName>
        <fullName evidence="3">TIGR02679 family protein</fullName>
    </submittedName>
</protein>